<evidence type="ECO:0000256" key="1">
    <source>
        <dbReference type="SAM" id="SignalP"/>
    </source>
</evidence>
<organism evidence="2 3">
    <name type="scientific">Flavivirga amylovorans</name>
    <dbReference type="NCBI Taxonomy" id="870486"/>
    <lineage>
        <taxon>Bacteria</taxon>
        <taxon>Pseudomonadati</taxon>
        <taxon>Bacteroidota</taxon>
        <taxon>Flavobacteriia</taxon>
        <taxon>Flavobacteriales</taxon>
        <taxon>Flavobacteriaceae</taxon>
        <taxon>Flavivirga</taxon>
    </lineage>
</organism>
<reference evidence="2" key="1">
    <citation type="submission" date="2023-07" db="EMBL/GenBank/DDBJ databases">
        <title>Two novel species in the genus Flavivirga.</title>
        <authorList>
            <person name="Kwon K."/>
        </authorList>
    </citation>
    <scope>NUCLEOTIDE SEQUENCE</scope>
    <source>
        <strain evidence="2">KACC 14157</strain>
    </source>
</reference>
<keyword evidence="3" id="KW-1185">Reference proteome</keyword>
<feature type="signal peptide" evidence="1">
    <location>
        <begin position="1"/>
        <end position="18"/>
    </location>
</feature>
<evidence type="ECO:0000313" key="2">
    <source>
        <dbReference type="EMBL" id="MDO5987304.1"/>
    </source>
</evidence>
<comment type="caution">
    <text evidence="2">The sequence shown here is derived from an EMBL/GenBank/DDBJ whole genome shotgun (WGS) entry which is preliminary data.</text>
</comment>
<feature type="chain" id="PRO_5047453443" evidence="1">
    <location>
        <begin position="19"/>
        <end position="188"/>
    </location>
</feature>
<dbReference type="Proteomes" id="UP001176891">
    <property type="component" value="Unassembled WGS sequence"/>
</dbReference>
<evidence type="ECO:0000313" key="3">
    <source>
        <dbReference type="Proteomes" id="UP001176891"/>
    </source>
</evidence>
<sequence length="188" mass="21347">MKKVLCLLLLLVSYFSFSQEEENIKSHEIKLNAFNAIIFKSIDFSYEYLIDSESSIGVSVFFNLHDSDDRSFDDDNGPIYNEEFALTPFYRHYFSNKYAWGFFLEAFGMYNVQKDFDGYYDGSIGQDVFRDGTSNNVALGISLGGKFVSKKGFAFEFLGGLGRNLSQSNDDIGTELVPRIAASLGYRF</sequence>
<proteinExistence type="predicted"/>
<name>A0ABT8X047_9FLAO</name>
<dbReference type="EMBL" id="JAUOEM010000002">
    <property type="protein sequence ID" value="MDO5987304.1"/>
    <property type="molecule type" value="Genomic_DNA"/>
</dbReference>
<dbReference type="RefSeq" id="WP_303281852.1">
    <property type="nucleotide sequence ID" value="NZ_BAABCZ010000005.1"/>
</dbReference>
<gene>
    <name evidence="2" type="ORF">Q4Q39_07840</name>
</gene>
<accession>A0ABT8X047</accession>
<keyword evidence="1" id="KW-0732">Signal</keyword>
<protein>
    <submittedName>
        <fullName evidence="2">DUF3575 domain-containing protein</fullName>
    </submittedName>
</protein>